<dbReference type="SUPFAM" id="SSF56672">
    <property type="entry name" value="DNA/RNA polymerases"/>
    <property type="match status" value="1"/>
</dbReference>
<dbReference type="CDD" id="cd03586">
    <property type="entry name" value="PolY_Pol_IV_kappa"/>
    <property type="match status" value="1"/>
</dbReference>
<dbReference type="SUPFAM" id="SSF100879">
    <property type="entry name" value="Lesion bypass DNA polymerase (Y-family), little finger domain"/>
    <property type="match status" value="1"/>
</dbReference>
<dbReference type="PROSITE" id="PS50173">
    <property type="entry name" value="UMUC"/>
    <property type="match status" value="1"/>
</dbReference>
<dbReference type="FunFam" id="1.10.150.810:FF:000001">
    <property type="entry name" value="DNA polymerase kappa"/>
    <property type="match status" value="1"/>
</dbReference>
<dbReference type="FunFam" id="3.30.1490.100:FF:000004">
    <property type="entry name" value="DNA polymerase IV"/>
    <property type="match status" value="1"/>
</dbReference>
<keyword evidence="10" id="KW-0862">Zinc</keyword>
<feature type="region of interest" description="Disordered" evidence="16">
    <location>
        <begin position="511"/>
        <end position="540"/>
    </location>
</feature>
<sequence>MNDEGDDEAVAVALSQDPGFLRRLAGSSNSVNKAGLAIDQTEINRRIAEASRGSKFYDNEKRRDADWTERINKILARRDDLLSEADIGRVEAKVDRIFADLEANRDLSQIIVHVDMDAFFANVELQHNSDLKDKPFAVVGLGIVTTASYDARKFGVRSAMPEFVAKKLCPEILLVPVDYKKVGVVSSKVMAVCKEYDPNMYIAGCDEGYLNVTNFMKEHELDAAACVEQLRAMIFERTNLTASAGIASNMMLAKICSDKNKPNGQFQLPFERDAIMNFMRDLPVRKIPGIGRVGERVLEAIGVKTCGDIWAARAIIWLMPKKFSVNFLFEVHLGISPAEVKPPQRDERKSVGASRTFRPVHTRQAIFEKLEYIASLLERDLEMEGWVGKVVILTYKLDTFRVFTRRATFERWISKKEDLFNIGKELIKPYLPLRIRLLGLRVTDLKDLHAPTDQGIKRYFESEGGDSPSKKRKKTHLSGRPNELPDSPSKRPAGEDMVFVEPIVVDEEEIEVEDELVGETAEDEDELDEDEDTTVEEEQKQKLVMQEVPIFRYRNVATSATSAIKAGNDRPINKPTKPNSAIAQNRIILPLPIRSKSEQPLSASKNKQSEPSRLPTSSKPASSKSTSGYREISETPMASTKEHEVLTCPICSRELETDNSGLNAHVDYCLSRGAIMEAASTTRFDKNNKR</sequence>
<keyword evidence="4" id="KW-0808">Transferase</keyword>
<keyword evidence="9 15" id="KW-0863">Zinc-finger</keyword>
<evidence type="ECO:0000256" key="11">
    <source>
        <dbReference type="ARBA" id="ARBA00022842"/>
    </source>
</evidence>
<dbReference type="GO" id="GO:0006260">
    <property type="term" value="P:DNA replication"/>
    <property type="evidence" value="ECO:0007669"/>
    <property type="project" value="UniProtKB-KW"/>
</dbReference>
<dbReference type="PIRSF" id="PIRSF036603">
    <property type="entry name" value="DPol_eta"/>
    <property type="match status" value="1"/>
</dbReference>
<evidence type="ECO:0000256" key="1">
    <source>
        <dbReference type="ARBA" id="ARBA00010945"/>
    </source>
</evidence>
<dbReference type="GO" id="GO:0005634">
    <property type="term" value="C:nucleus"/>
    <property type="evidence" value="ECO:0007669"/>
    <property type="project" value="TreeGrafter"/>
</dbReference>
<evidence type="ECO:0000256" key="10">
    <source>
        <dbReference type="ARBA" id="ARBA00022833"/>
    </source>
</evidence>
<dbReference type="InterPro" id="IPR024728">
    <property type="entry name" value="PolY_HhH_motif"/>
</dbReference>
<keyword evidence="6" id="KW-0235">DNA replication</keyword>
<keyword evidence="11" id="KW-0460">Magnesium</keyword>
<dbReference type="InterPro" id="IPR001126">
    <property type="entry name" value="UmuC"/>
</dbReference>
<dbReference type="InterPro" id="IPR043128">
    <property type="entry name" value="Rev_trsase/Diguanyl_cyclase"/>
</dbReference>
<dbReference type="OrthoDB" id="1747274at2759"/>
<evidence type="ECO:0000313" key="19">
    <source>
        <dbReference type="EMBL" id="THH10653.1"/>
    </source>
</evidence>
<comment type="catalytic activity">
    <reaction evidence="14">
        <text>DNA(n) + a 2'-deoxyribonucleoside 5'-triphosphate = DNA(n+1) + diphosphate</text>
        <dbReference type="Rhea" id="RHEA:22508"/>
        <dbReference type="Rhea" id="RHEA-COMP:17339"/>
        <dbReference type="Rhea" id="RHEA-COMP:17340"/>
        <dbReference type="ChEBI" id="CHEBI:33019"/>
        <dbReference type="ChEBI" id="CHEBI:61560"/>
        <dbReference type="ChEBI" id="CHEBI:173112"/>
        <dbReference type="EC" id="2.7.7.7"/>
    </reaction>
</comment>
<feature type="region of interest" description="Disordered" evidence="16">
    <location>
        <begin position="456"/>
        <end position="496"/>
    </location>
</feature>
<feature type="compositionally biased region" description="Low complexity" evidence="16">
    <location>
        <begin position="615"/>
        <end position="627"/>
    </location>
</feature>
<dbReference type="GO" id="GO:0003684">
    <property type="term" value="F:damaged DNA binding"/>
    <property type="evidence" value="ECO:0007669"/>
    <property type="project" value="InterPro"/>
</dbReference>
<evidence type="ECO:0000259" key="17">
    <source>
        <dbReference type="PROSITE" id="PS50173"/>
    </source>
</evidence>
<dbReference type="InterPro" id="IPR022880">
    <property type="entry name" value="DNApol_IV"/>
</dbReference>
<dbReference type="Pfam" id="PF00817">
    <property type="entry name" value="IMS"/>
    <property type="match status" value="1"/>
</dbReference>
<dbReference type="GO" id="GO:0070987">
    <property type="term" value="P:error-free translesion synthesis"/>
    <property type="evidence" value="ECO:0007669"/>
    <property type="project" value="UniProtKB-ARBA"/>
</dbReference>
<keyword evidence="13 15" id="KW-0234">DNA repair</keyword>
<dbReference type="InterPro" id="IPR017961">
    <property type="entry name" value="DNA_pol_Y-fam_little_finger"/>
</dbReference>
<dbReference type="PROSITE" id="PS51908">
    <property type="entry name" value="ZF_UBZ4"/>
    <property type="match status" value="1"/>
</dbReference>
<dbReference type="GO" id="GO:0006281">
    <property type="term" value="P:DNA repair"/>
    <property type="evidence" value="ECO:0007669"/>
    <property type="project" value="UniProtKB-KW"/>
</dbReference>
<gene>
    <name evidence="19" type="ORF">EW145_g1183</name>
</gene>
<reference evidence="19 20" key="1">
    <citation type="submission" date="2019-02" db="EMBL/GenBank/DDBJ databases">
        <title>Genome sequencing of the rare red list fungi Phellinidium pouzarii.</title>
        <authorList>
            <person name="Buettner E."/>
            <person name="Kellner H."/>
        </authorList>
    </citation>
    <scope>NUCLEOTIDE SEQUENCE [LARGE SCALE GENOMIC DNA]</scope>
    <source>
        <strain evidence="19 20">DSM 108285</strain>
    </source>
</reference>
<feature type="domain" description="UBZ4-type" evidence="18">
    <location>
        <begin position="645"/>
        <end position="674"/>
    </location>
</feature>
<dbReference type="Pfam" id="PF11799">
    <property type="entry name" value="IMS_C"/>
    <property type="match status" value="1"/>
</dbReference>
<dbReference type="GO" id="GO:0042276">
    <property type="term" value="P:error-prone translesion synthesis"/>
    <property type="evidence" value="ECO:0007669"/>
    <property type="project" value="TreeGrafter"/>
</dbReference>
<evidence type="ECO:0000256" key="14">
    <source>
        <dbReference type="ARBA" id="ARBA00049244"/>
    </source>
</evidence>
<feature type="compositionally biased region" description="Acidic residues" evidence="16">
    <location>
        <begin position="511"/>
        <end position="536"/>
    </location>
</feature>
<dbReference type="Gene3D" id="3.40.1170.60">
    <property type="match status" value="1"/>
</dbReference>
<evidence type="ECO:0000256" key="6">
    <source>
        <dbReference type="ARBA" id="ARBA00022705"/>
    </source>
</evidence>
<protein>
    <recommendedName>
        <fullName evidence="3">DNA polymerase kappa</fullName>
        <ecNumber evidence="2">2.7.7.7</ecNumber>
    </recommendedName>
</protein>
<evidence type="ECO:0000256" key="4">
    <source>
        <dbReference type="ARBA" id="ARBA00022679"/>
    </source>
</evidence>
<accession>A0A4V6S1B0</accession>
<keyword evidence="7" id="KW-0479">Metal-binding</keyword>
<evidence type="ECO:0000256" key="2">
    <source>
        <dbReference type="ARBA" id="ARBA00012417"/>
    </source>
</evidence>
<organism evidence="19 20">
    <name type="scientific">Phellinidium pouzarii</name>
    <dbReference type="NCBI Taxonomy" id="167371"/>
    <lineage>
        <taxon>Eukaryota</taxon>
        <taxon>Fungi</taxon>
        <taxon>Dikarya</taxon>
        <taxon>Basidiomycota</taxon>
        <taxon>Agaricomycotina</taxon>
        <taxon>Agaricomycetes</taxon>
        <taxon>Hymenochaetales</taxon>
        <taxon>Hymenochaetaceae</taxon>
        <taxon>Phellinidium</taxon>
    </lineage>
</organism>
<proteinExistence type="inferred from homology"/>
<dbReference type="EC" id="2.7.7.7" evidence="2"/>
<evidence type="ECO:0000256" key="16">
    <source>
        <dbReference type="SAM" id="MobiDB-lite"/>
    </source>
</evidence>
<evidence type="ECO:0000313" key="20">
    <source>
        <dbReference type="Proteomes" id="UP000308199"/>
    </source>
</evidence>
<keyword evidence="12" id="KW-0239">DNA-directed DNA polymerase</keyword>
<keyword evidence="8 15" id="KW-0227">DNA damage</keyword>
<dbReference type="GO" id="GO:0003887">
    <property type="term" value="F:DNA-directed DNA polymerase activity"/>
    <property type="evidence" value="ECO:0007669"/>
    <property type="project" value="UniProtKB-KW"/>
</dbReference>
<dbReference type="PANTHER" id="PTHR11076:SF33">
    <property type="entry name" value="DNA POLYMERASE KAPPA"/>
    <property type="match status" value="1"/>
</dbReference>
<evidence type="ECO:0000256" key="13">
    <source>
        <dbReference type="ARBA" id="ARBA00023204"/>
    </source>
</evidence>
<dbReference type="GO" id="GO:0008270">
    <property type="term" value="F:zinc ion binding"/>
    <property type="evidence" value="ECO:0007669"/>
    <property type="project" value="UniProtKB-KW"/>
</dbReference>
<dbReference type="Gene3D" id="3.30.1490.100">
    <property type="entry name" value="DNA polymerase, Y-family, little finger domain"/>
    <property type="match status" value="1"/>
</dbReference>
<evidence type="ECO:0000256" key="8">
    <source>
        <dbReference type="ARBA" id="ARBA00022763"/>
    </source>
</evidence>
<evidence type="ECO:0000259" key="18">
    <source>
        <dbReference type="PROSITE" id="PS51908"/>
    </source>
</evidence>
<dbReference type="Gene3D" id="3.30.70.270">
    <property type="match status" value="1"/>
</dbReference>
<keyword evidence="5" id="KW-0548">Nucleotidyltransferase</keyword>
<dbReference type="Gene3D" id="1.10.150.810">
    <property type="match status" value="2"/>
</dbReference>
<feature type="region of interest" description="Disordered" evidence="16">
    <location>
        <begin position="566"/>
        <end position="640"/>
    </location>
</feature>
<dbReference type="PANTHER" id="PTHR11076">
    <property type="entry name" value="DNA REPAIR POLYMERASE UMUC / TRANSFERASE FAMILY MEMBER"/>
    <property type="match status" value="1"/>
</dbReference>
<evidence type="ECO:0000256" key="3">
    <source>
        <dbReference type="ARBA" id="ARBA00016178"/>
    </source>
</evidence>
<name>A0A4V6S1B0_9AGAM</name>
<feature type="domain" description="UmuC" evidence="17">
    <location>
        <begin position="111"/>
        <end position="291"/>
    </location>
</feature>
<dbReference type="SMART" id="SM00734">
    <property type="entry name" value="ZnF_Rad18"/>
    <property type="match status" value="1"/>
</dbReference>
<dbReference type="InterPro" id="IPR043502">
    <property type="entry name" value="DNA/RNA_pol_sf"/>
</dbReference>
<dbReference type="InterPro" id="IPR036775">
    <property type="entry name" value="DNA_pol_Y-fam_lit_finger_sf"/>
</dbReference>
<dbReference type="InterPro" id="IPR006642">
    <property type="entry name" value="Rad18_UBZ4"/>
</dbReference>
<evidence type="ECO:0000256" key="9">
    <source>
        <dbReference type="ARBA" id="ARBA00022771"/>
    </source>
</evidence>
<dbReference type="Pfam" id="PF11798">
    <property type="entry name" value="IMS_HHH"/>
    <property type="match status" value="1"/>
</dbReference>
<feature type="compositionally biased region" description="Polar residues" evidence="16">
    <location>
        <begin position="598"/>
        <end position="611"/>
    </location>
</feature>
<evidence type="ECO:0000256" key="7">
    <source>
        <dbReference type="ARBA" id="ARBA00022723"/>
    </source>
</evidence>
<evidence type="ECO:0000256" key="5">
    <source>
        <dbReference type="ARBA" id="ARBA00022695"/>
    </source>
</evidence>
<dbReference type="FunFam" id="1.10.150.810:FF:000003">
    <property type="entry name" value="DNA polymerase kappa subunit"/>
    <property type="match status" value="1"/>
</dbReference>
<dbReference type="Proteomes" id="UP000308199">
    <property type="component" value="Unassembled WGS sequence"/>
</dbReference>
<dbReference type="EMBL" id="SGPK01000030">
    <property type="protein sequence ID" value="THH10653.1"/>
    <property type="molecule type" value="Genomic_DNA"/>
</dbReference>
<dbReference type="AlphaFoldDB" id="A0A4V6S1B0"/>
<evidence type="ECO:0000256" key="15">
    <source>
        <dbReference type="PROSITE-ProRule" id="PRU01256"/>
    </source>
</evidence>
<keyword evidence="20" id="KW-1185">Reference proteome</keyword>
<dbReference type="InterPro" id="IPR050116">
    <property type="entry name" value="DNA_polymerase-Y"/>
</dbReference>
<dbReference type="Gene3D" id="3.30.160.60">
    <property type="entry name" value="Classic Zinc Finger"/>
    <property type="match status" value="1"/>
</dbReference>
<evidence type="ECO:0000256" key="12">
    <source>
        <dbReference type="ARBA" id="ARBA00022932"/>
    </source>
</evidence>
<comment type="caution">
    <text evidence="19">The sequence shown here is derived from an EMBL/GenBank/DDBJ whole genome shotgun (WGS) entry which is preliminary data.</text>
</comment>
<comment type="similarity">
    <text evidence="1">Belongs to the DNA polymerase type-Y family.</text>
</comment>